<gene>
    <name evidence="1" type="ORF">EDD29_1120</name>
</gene>
<dbReference type="Proteomes" id="UP000272400">
    <property type="component" value="Unassembled WGS sequence"/>
</dbReference>
<protein>
    <submittedName>
        <fullName evidence="1">Uncharacterized protein</fullName>
    </submittedName>
</protein>
<proteinExistence type="predicted"/>
<dbReference type="RefSeq" id="WP_123662901.1">
    <property type="nucleotide sequence ID" value="NZ_RJKE01000001.1"/>
</dbReference>
<dbReference type="AlphaFoldDB" id="A0A3N1CR42"/>
<evidence type="ECO:0000313" key="2">
    <source>
        <dbReference type="Proteomes" id="UP000272400"/>
    </source>
</evidence>
<keyword evidence="2" id="KW-1185">Reference proteome</keyword>
<evidence type="ECO:0000313" key="1">
    <source>
        <dbReference type="EMBL" id="ROO83614.1"/>
    </source>
</evidence>
<name>A0A3N1CR42_9ACTN</name>
<comment type="caution">
    <text evidence="1">The sequence shown here is derived from an EMBL/GenBank/DDBJ whole genome shotgun (WGS) entry which is preliminary data.</text>
</comment>
<reference evidence="1 2" key="1">
    <citation type="submission" date="2018-11" db="EMBL/GenBank/DDBJ databases">
        <title>Sequencing the genomes of 1000 actinobacteria strains.</title>
        <authorList>
            <person name="Klenk H.-P."/>
        </authorList>
    </citation>
    <scope>NUCLEOTIDE SEQUENCE [LARGE SCALE GENOMIC DNA]</scope>
    <source>
        <strain evidence="1 2">DSM 44254</strain>
    </source>
</reference>
<dbReference type="EMBL" id="RJKE01000001">
    <property type="protein sequence ID" value="ROO83614.1"/>
    <property type="molecule type" value="Genomic_DNA"/>
</dbReference>
<sequence>MAATALAGLLAVAAIGAGTYIARETGAGADEPATAPAASGLPRPATGEALTLTDTEGFGYTIAAVNAGRDEEGRAYAEYVIANPGDARAPLETPGDLFVPKAKSKAAACMEQPGAPGTMCTPPNSSKVVGPLEGSPEIVKDGVDEYMPPHSEFLVRITTDDKVEEVTEDDLGLYVWEVRFVEDRKARLIPLP</sequence>
<organism evidence="1 2">
    <name type="scientific">Actinocorallia herbida</name>
    <dbReference type="NCBI Taxonomy" id="58109"/>
    <lineage>
        <taxon>Bacteria</taxon>
        <taxon>Bacillati</taxon>
        <taxon>Actinomycetota</taxon>
        <taxon>Actinomycetes</taxon>
        <taxon>Streptosporangiales</taxon>
        <taxon>Thermomonosporaceae</taxon>
        <taxon>Actinocorallia</taxon>
    </lineage>
</organism>
<accession>A0A3N1CR42</accession>
<dbReference type="OrthoDB" id="3471158at2"/>